<dbReference type="Gene3D" id="2.20.25.110">
    <property type="entry name" value="S-adenosyl-L-methionine-dependent methyltransferases"/>
    <property type="match status" value="1"/>
</dbReference>
<accession>A0A1M4X339</accession>
<sequence length="263" mass="30152">MKGYRAWIRGKLKFYINTRKVINMGFYEEISKYYDDIFPVEESQINLVKSIFDAGSKVLDVACGSGNYTIELAKVGYNMTGIDLSRDMIDIASKKALEQNLSIDFYVGDMTDLSIINTKSFDAVMCMGNSLVHLSDENAVLKALCEFHRILKDQGKLLLQIINFDRILNYNIENLPTVINTEKNLVFERKYHIDEKGRIDFITQLSVDDQKFQNTVKLLPLKSYTLKQLLAQADFKNIIFYGGFDKQPFDIDKSFVLIAEAVI</sequence>
<dbReference type="RefSeq" id="WP_084110894.1">
    <property type="nucleotide sequence ID" value="NZ_FQVH01000007.1"/>
</dbReference>
<reference evidence="3 4" key="1">
    <citation type="submission" date="2016-11" db="EMBL/GenBank/DDBJ databases">
        <authorList>
            <person name="Jaros S."/>
            <person name="Januszkiewicz K."/>
            <person name="Wedrychowicz H."/>
        </authorList>
    </citation>
    <scope>NUCLEOTIDE SEQUENCE [LARGE SCALE GENOMIC DNA]</scope>
    <source>
        <strain evidence="3 4">DSM 17918</strain>
    </source>
</reference>
<evidence type="ECO:0000256" key="1">
    <source>
        <dbReference type="ARBA" id="ARBA00022679"/>
    </source>
</evidence>
<proteinExistence type="predicted"/>
<evidence type="ECO:0000313" key="3">
    <source>
        <dbReference type="EMBL" id="SHE87916.1"/>
    </source>
</evidence>
<gene>
    <name evidence="3" type="ORF">SAMN02746089_00935</name>
</gene>
<dbReference type="AlphaFoldDB" id="A0A1M4X339"/>
<keyword evidence="1 3" id="KW-0808">Transferase</keyword>
<dbReference type="InterPro" id="IPR029063">
    <property type="entry name" value="SAM-dependent_MTases_sf"/>
</dbReference>
<protein>
    <submittedName>
        <fullName evidence="3">Methyltransferase domain-containing protein</fullName>
    </submittedName>
</protein>
<dbReference type="CDD" id="cd02440">
    <property type="entry name" value="AdoMet_MTases"/>
    <property type="match status" value="1"/>
</dbReference>
<dbReference type="PANTHER" id="PTHR43861">
    <property type="entry name" value="TRANS-ACONITATE 2-METHYLTRANSFERASE-RELATED"/>
    <property type="match status" value="1"/>
</dbReference>
<dbReference type="EMBL" id="FQVH01000007">
    <property type="protein sequence ID" value="SHE87916.1"/>
    <property type="molecule type" value="Genomic_DNA"/>
</dbReference>
<dbReference type="Gene3D" id="3.40.50.150">
    <property type="entry name" value="Vaccinia Virus protein VP39"/>
    <property type="match status" value="1"/>
</dbReference>
<keyword evidence="4" id="KW-1185">Reference proteome</keyword>
<dbReference type="InterPro" id="IPR041698">
    <property type="entry name" value="Methyltransf_25"/>
</dbReference>
<evidence type="ECO:0000313" key="4">
    <source>
        <dbReference type="Proteomes" id="UP000184088"/>
    </source>
</evidence>
<dbReference type="GO" id="GO:0008168">
    <property type="term" value="F:methyltransferase activity"/>
    <property type="evidence" value="ECO:0007669"/>
    <property type="project" value="UniProtKB-KW"/>
</dbReference>
<dbReference type="OrthoDB" id="9811589at2"/>
<dbReference type="Pfam" id="PF13649">
    <property type="entry name" value="Methyltransf_25"/>
    <property type="match status" value="1"/>
</dbReference>
<dbReference type="GO" id="GO:0032259">
    <property type="term" value="P:methylation"/>
    <property type="evidence" value="ECO:0007669"/>
    <property type="project" value="UniProtKB-KW"/>
</dbReference>
<dbReference type="Proteomes" id="UP000184088">
    <property type="component" value="Unassembled WGS sequence"/>
</dbReference>
<evidence type="ECO:0000259" key="2">
    <source>
        <dbReference type="Pfam" id="PF13649"/>
    </source>
</evidence>
<keyword evidence="3" id="KW-0489">Methyltransferase</keyword>
<dbReference type="SUPFAM" id="SSF53335">
    <property type="entry name" value="S-adenosyl-L-methionine-dependent methyltransferases"/>
    <property type="match status" value="1"/>
</dbReference>
<name>A0A1M4X339_9THEO</name>
<feature type="domain" description="Methyltransferase" evidence="2">
    <location>
        <begin position="58"/>
        <end position="155"/>
    </location>
</feature>
<dbReference type="STRING" id="1121256.SAMN02746089_00935"/>
<organism evidence="3 4">
    <name type="scientific">Caldanaerobius fijiensis DSM 17918</name>
    <dbReference type="NCBI Taxonomy" id="1121256"/>
    <lineage>
        <taxon>Bacteria</taxon>
        <taxon>Bacillati</taxon>
        <taxon>Bacillota</taxon>
        <taxon>Clostridia</taxon>
        <taxon>Thermoanaerobacterales</taxon>
        <taxon>Thermoanaerobacteraceae</taxon>
        <taxon>Caldanaerobius</taxon>
    </lineage>
</organism>